<evidence type="ECO:0000313" key="4">
    <source>
        <dbReference type="Proteomes" id="UP000243459"/>
    </source>
</evidence>
<feature type="transmembrane region" description="Helical" evidence="1">
    <location>
        <begin position="40"/>
        <end position="62"/>
    </location>
</feature>
<dbReference type="Gramene" id="ONK54933">
    <property type="protein sequence ID" value="ONK54933"/>
    <property type="gene ID" value="A4U43_UnF9550"/>
</dbReference>
<evidence type="ECO:0000313" key="3">
    <source>
        <dbReference type="EMBL" id="ONK54933.1"/>
    </source>
</evidence>
<feature type="domain" description="VTT" evidence="2">
    <location>
        <begin position="102"/>
        <end position="222"/>
    </location>
</feature>
<protein>
    <recommendedName>
        <fullName evidence="2">VTT domain-containing protein</fullName>
    </recommendedName>
</protein>
<accession>A0A1R3L5P1</accession>
<dbReference type="PANTHER" id="PTHR46431:SF7">
    <property type="entry name" value="SNARE ASSOCIATED GOLGI PROTEIN FAMILY"/>
    <property type="match status" value="1"/>
</dbReference>
<keyword evidence="1" id="KW-0472">Membrane</keyword>
<dbReference type="OMA" id="NVKYVPY"/>
<dbReference type="EMBL" id="KV863947">
    <property type="protein sequence ID" value="ONK54933.1"/>
    <property type="molecule type" value="Genomic_DNA"/>
</dbReference>
<organism evidence="3 4">
    <name type="scientific">Asparagus officinalis</name>
    <name type="common">Garden asparagus</name>
    <dbReference type="NCBI Taxonomy" id="4686"/>
    <lineage>
        <taxon>Eukaryota</taxon>
        <taxon>Viridiplantae</taxon>
        <taxon>Streptophyta</taxon>
        <taxon>Embryophyta</taxon>
        <taxon>Tracheophyta</taxon>
        <taxon>Spermatophyta</taxon>
        <taxon>Magnoliopsida</taxon>
        <taxon>Liliopsida</taxon>
        <taxon>Asparagales</taxon>
        <taxon>Asparagaceae</taxon>
        <taxon>Asparagoideae</taxon>
        <taxon>Asparagus</taxon>
    </lineage>
</organism>
<feature type="transmembrane region" description="Helical" evidence="1">
    <location>
        <begin position="117"/>
        <end position="142"/>
    </location>
</feature>
<dbReference type="Proteomes" id="UP000243459">
    <property type="component" value="Unassembled WGS sequence"/>
</dbReference>
<feature type="transmembrane region" description="Helical" evidence="1">
    <location>
        <begin position="282"/>
        <end position="298"/>
    </location>
</feature>
<dbReference type="InterPro" id="IPR032816">
    <property type="entry name" value="VTT_dom"/>
</dbReference>
<keyword evidence="4" id="KW-1185">Reference proteome</keyword>
<dbReference type="AlphaFoldDB" id="A0A1R3L5P1"/>
<evidence type="ECO:0000256" key="1">
    <source>
        <dbReference type="SAM" id="Phobius"/>
    </source>
</evidence>
<reference evidence="4" key="1">
    <citation type="journal article" date="2017" name="Nat. Commun.">
        <title>The asparagus genome sheds light on the origin and evolution of a young Y chromosome.</title>
        <authorList>
            <person name="Harkess A."/>
            <person name="Zhou J."/>
            <person name="Xu C."/>
            <person name="Bowers J.E."/>
            <person name="Van der Hulst R."/>
            <person name="Ayyampalayam S."/>
            <person name="Mercati F."/>
            <person name="Riccardi P."/>
            <person name="McKain M.R."/>
            <person name="Kakrana A."/>
            <person name="Tang H."/>
            <person name="Ray J."/>
            <person name="Groenendijk J."/>
            <person name="Arikit S."/>
            <person name="Mathioni S.M."/>
            <person name="Nakano M."/>
            <person name="Shan H."/>
            <person name="Telgmann-Rauber A."/>
            <person name="Kanno A."/>
            <person name="Yue Z."/>
            <person name="Chen H."/>
            <person name="Li W."/>
            <person name="Chen Y."/>
            <person name="Xu X."/>
            <person name="Zhang Y."/>
            <person name="Luo S."/>
            <person name="Chen H."/>
            <person name="Gao J."/>
            <person name="Mao Z."/>
            <person name="Pires J.C."/>
            <person name="Luo M."/>
            <person name="Kudrna D."/>
            <person name="Wing R.A."/>
            <person name="Meyers B.C."/>
            <person name="Yi K."/>
            <person name="Kong H."/>
            <person name="Lavrijsen P."/>
            <person name="Sunseri F."/>
            <person name="Falavigna A."/>
            <person name="Ye Y."/>
            <person name="Leebens-Mack J.H."/>
            <person name="Chen G."/>
        </authorList>
    </citation>
    <scope>NUCLEOTIDE SEQUENCE [LARGE SCALE GENOMIC DNA]</scope>
    <source>
        <strain evidence="4">cv. DH0086</strain>
    </source>
</reference>
<name>A0A1R3L5P1_ASPOF</name>
<dbReference type="Pfam" id="PF09335">
    <property type="entry name" value="VTT_dom"/>
    <property type="match status" value="1"/>
</dbReference>
<keyword evidence="1" id="KW-0812">Transmembrane</keyword>
<keyword evidence="1" id="KW-1133">Transmembrane helix</keyword>
<gene>
    <name evidence="3" type="ORF">A4U43_UnF9550</name>
</gene>
<proteinExistence type="predicted"/>
<sequence length="315" mass="35144">MDNWNGEYARVPVSNTESFEPGKSRFSCCSSKLWGCLCRWITRVLLCILILALAAVFILYAGPFLIQQVVVPILDWETTTFKPLILALLLFLSIAIFPSLLLPSAPSMWLAGVTFGYGYGFLLIMAGISIGMSLPFFIGSLFSCRIQNWLEKYPDKASVIRLAGEGSWFHQFRAVALIRISPFPYILFNYAAVATNVKYGPYICGSLAGTIHETFLTIYSGTLIWSLADASNRGDVMSVHQIIIDAVGLFATISATIIITVYAKRALHDLHADKDIMVEIDALEIIVIYHVMLYGIAIDEIKERSTRFQSCIFKH</sequence>
<feature type="transmembrane region" description="Helical" evidence="1">
    <location>
        <begin position="242"/>
        <end position="262"/>
    </location>
</feature>
<feature type="transmembrane region" description="Helical" evidence="1">
    <location>
        <begin position="83"/>
        <end position="105"/>
    </location>
</feature>
<dbReference type="PANTHER" id="PTHR46431">
    <property type="entry name" value="EXPRESSED PROTEIN"/>
    <property type="match status" value="1"/>
</dbReference>
<evidence type="ECO:0000259" key="2">
    <source>
        <dbReference type="Pfam" id="PF09335"/>
    </source>
</evidence>